<accession>A0ABD1CE46</accession>
<evidence type="ECO:0000256" key="1">
    <source>
        <dbReference type="SAM" id="MobiDB-lite"/>
    </source>
</evidence>
<evidence type="ECO:0000313" key="2">
    <source>
        <dbReference type="EMBL" id="KAL1374618.1"/>
    </source>
</evidence>
<keyword evidence="3" id="KW-1185">Reference proteome</keyword>
<feature type="region of interest" description="Disordered" evidence="1">
    <location>
        <begin position="1"/>
        <end position="33"/>
    </location>
</feature>
<feature type="compositionally biased region" description="Basic and acidic residues" evidence="1">
    <location>
        <begin position="15"/>
        <end position="24"/>
    </location>
</feature>
<reference evidence="2 3" key="1">
    <citation type="submission" date="2024-05" db="EMBL/GenBank/DDBJ databases">
        <title>Culex pipiens pipiens assembly and annotation.</title>
        <authorList>
            <person name="Alout H."/>
            <person name="Durand T."/>
        </authorList>
    </citation>
    <scope>NUCLEOTIDE SEQUENCE [LARGE SCALE GENOMIC DNA]</scope>
    <source>
        <strain evidence="2">HA-2024</strain>
        <tissue evidence="2">Whole body</tissue>
    </source>
</reference>
<gene>
    <name evidence="2" type="ORF">pipiens_017991</name>
</gene>
<organism evidence="2 3">
    <name type="scientific">Culex pipiens pipiens</name>
    <name type="common">Northern house mosquito</name>
    <dbReference type="NCBI Taxonomy" id="38569"/>
    <lineage>
        <taxon>Eukaryota</taxon>
        <taxon>Metazoa</taxon>
        <taxon>Ecdysozoa</taxon>
        <taxon>Arthropoda</taxon>
        <taxon>Hexapoda</taxon>
        <taxon>Insecta</taxon>
        <taxon>Pterygota</taxon>
        <taxon>Neoptera</taxon>
        <taxon>Endopterygota</taxon>
        <taxon>Diptera</taxon>
        <taxon>Nematocera</taxon>
        <taxon>Culicoidea</taxon>
        <taxon>Culicidae</taxon>
        <taxon>Culicinae</taxon>
        <taxon>Culicini</taxon>
        <taxon>Culex</taxon>
        <taxon>Culex</taxon>
    </lineage>
</organism>
<comment type="caution">
    <text evidence="2">The sequence shown here is derived from an EMBL/GenBank/DDBJ whole genome shotgun (WGS) entry which is preliminary data.</text>
</comment>
<protein>
    <submittedName>
        <fullName evidence="2">Uncharacterized protein</fullName>
    </submittedName>
</protein>
<dbReference type="AlphaFoldDB" id="A0ABD1CE46"/>
<dbReference type="EMBL" id="JBEHCU010013198">
    <property type="protein sequence ID" value="KAL1374618.1"/>
    <property type="molecule type" value="Genomic_DNA"/>
</dbReference>
<proteinExistence type="predicted"/>
<dbReference type="Proteomes" id="UP001562425">
    <property type="component" value="Unassembled WGS sequence"/>
</dbReference>
<sequence length="113" mass="12633">MKRRPTPSAVASENNPDREEKGDEALGLGSSSAPYGVTTKASSGFEHLFHQRVALEFVENPKDDSVEFTHLIVVDEATIPQNILDDSKVNDQYEENEPKYKALTTLLLQRCQQ</sequence>
<evidence type="ECO:0000313" key="3">
    <source>
        <dbReference type="Proteomes" id="UP001562425"/>
    </source>
</evidence>
<name>A0ABD1CE46_CULPP</name>